<dbReference type="SUPFAM" id="SSF54593">
    <property type="entry name" value="Glyoxalase/Bleomycin resistance protein/Dihydroxybiphenyl dioxygenase"/>
    <property type="match status" value="1"/>
</dbReference>
<dbReference type="EMBL" id="JACHMY010000001">
    <property type="protein sequence ID" value="MBB5834165.1"/>
    <property type="molecule type" value="Genomic_DNA"/>
</dbReference>
<name>A0A7W9MSK0_9ACTN</name>
<dbReference type="Gene3D" id="3.30.720.110">
    <property type="match status" value="1"/>
</dbReference>
<dbReference type="RefSeq" id="WP_184793964.1">
    <property type="nucleotide sequence ID" value="NZ_JACHMY010000001.1"/>
</dbReference>
<dbReference type="AlphaFoldDB" id="A0A7W9MSK0"/>
<proteinExistence type="predicted"/>
<dbReference type="InterPro" id="IPR029068">
    <property type="entry name" value="Glyas_Bleomycin-R_OHBP_Dase"/>
</dbReference>
<comment type="caution">
    <text evidence="2">The sequence shown here is derived from an EMBL/GenBank/DDBJ whole genome shotgun (WGS) entry which is preliminary data.</text>
</comment>
<dbReference type="InterPro" id="IPR037523">
    <property type="entry name" value="VOC_core"/>
</dbReference>
<gene>
    <name evidence="2" type="ORF">HDA39_000899</name>
</gene>
<reference evidence="2 3" key="1">
    <citation type="submission" date="2020-08" db="EMBL/GenBank/DDBJ databases">
        <title>Sequencing the genomes of 1000 actinobacteria strains.</title>
        <authorList>
            <person name="Klenk H.-P."/>
        </authorList>
    </citation>
    <scope>NUCLEOTIDE SEQUENCE [LARGE SCALE GENOMIC DNA]</scope>
    <source>
        <strain evidence="2 3">DSM 28967</strain>
    </source>
</reference>
<sequence length="165" mass="18389">MTVAPIPPGYTSITPWMISRNTLALMDYLTQAFDAEDLGKVVDEHGVVGHAEMRIGNAIVMMFDARPEWPATPAFLRLYVADADATHRQAVAAGGTSVTEVTELFWGDRVGRVRDPFGNLYWIQTRVADLTEEQMMARMNDPEFVRAMEYVQSANFFPGSPAEQS</sequence>
<accession>A0A7W9MSK0</accession>
<evidence type="ECO:0000313" key="3">
    <source>
        <dbReference type="Proteomes" id="UP000549971"/>
    </source>
</evidence>
<dbReference type="Proteomes" id="UP000549971">
    <property type="component" value="Unassembled WGS sequence"/>
</dbReference>
<keyword evidence="3" id="KW-1185">Reference proteome</keyword>
<dbReference type="InterPro" id="IPR004360">
    <property type="entry name" value="Glyas_Fos-R_dOase_dom"/>
</dbReference>
<dbReference type="PANTHER" id="PTHR34109">
    <property type="entry name" value="BNAUNNG04460D PROTEIN-RELATED"/>
    <property type="match status" value="1"/>
</dbReference>
<dbReference type="PANTHER" id="PTHR34109:SF1">
    <property type="entry name" value="VOC DOMAIN-CONTAINING PROTEIN"/>
    <property type="match status" value="1"/>
</dbReference>
<feature type="domain" description="VOC" evidence="1">
    <location>
        <begin position="9"/>
        <end position="126"/>
    </location>
</feature>
<evidence type="ECO:0000259" key="1">
    <source>
        <dbReference type="PROSITE" id="PS51819"/>
    </source>
</evidence>
<dbReference type="PROSITE" id="PS51819">
    <property type="entry name" value="VOC"/>
    <property type="match status" value="1"/>
</dbReference>
<dbReference type="CDD" id="cd07246">
    <property type="entry name" value="VOC_like"/>
    <property type="match status" value="1"/>
</dbReference>
<organism evidence="2 3">
    <name type="scientific">Kribbella italica</name>
    <dbReference type="NCBI Taxonomy" id="1540520"/>
    <lineage>
        <taxon>Bacteria</taxon>
        <taxon>Bacillati</taxon>
        <taxon>Actinomycetota</taxon>
        <taxon>Actinomycetes</taxon>
        <taxon>Propionibacteriales</taxon>
        <taxon>Kribbellaceae</taxon>
        <taxon>Kribbella</taxon>
    </lineage>
</organism>
<protein>
    <submittedName>
        <fullName evidence="2">Putative glyoxalase superfamily protein PhnB</fullName>
    </submittedName>
</protein>
<evidence type="ECO:0000313" key="2">
    <source>
        <dbReference type="EMBL" id="MBB5834165.1"/>
    </source>
</evidence>
<dbReference type="Gene3D" id="3.30.720.120">
    <property type="match status" value="1"/>
</dbReference>
<dbReference type="Pfam" id="PF00903">
    <property type="entry name" value="Glyoxalase"/>
    <property type="match status" value="1"/>
</dbReference>